<protein>
    <submittedName>
        <fullName evidence="1">Uncharacterized protein</fullName>
    </submittedName>
</protein>
<accession>A0ACB7T7Z5</accession>
<dbReference type="EMBL" id="CM023491">
    <property type="protein sequence ID" value="KAH6941004.1"/>
    <property type="molecule type" value="Genomic_DNA"/>
</dbReference>
<dbReference type="Proteomes" id="UP000821845">
    <property type="component" value="Chromosome 11"/>
</dbReference>
<evidence type="ECO:0000313" key="2">
    <source>
        <dbReference type="Proteomes" id="UP000821845"/>
    </source>
</evidence>
<evidence type="ECO:0000313" key="1">
    <source>
        <dbReference type="EMBL" id="KAH6941004.1"/>
    </source>
</evidence>
<keyword evidence="2" id="KW-1185">Reference proteome</keyword>
<proteinExistence type="predicted"/>
<name>A0ACB7T7Z5_HYAAI</name>
<sequence>MSYDKSEVLQTFVIFTYMIPEDAIAAQDQDTAACASTDSSPFFCEFCKAHLASFHLVCEHFSVHLLEERTREEHTAILEAIALRLQRQREGTGDPDETSNETIGFQEYATFNTIAEEPVQSTTPQDVTNIEIPDVSRLAHGNVRPNKAAGLAGNTLGKEEGQHQGSQLAQAGKEQELSLAR</sequence>
<gene>
    <name evidence="1" type="ORF">HPB50_011996</name>
</gene>
<comment type="caution">
    <text evidence="1">The sequence shown here is derived from an EMBL/GenBank/DDBJ whole genome shotgun (WGS) entry which is preliminary data.</text>
</comment>
<organism evidence="1 2">
    <name type="scientific">Hyalomma asiaticum</name>
    <name type="common">Tick</name>
    <dbReference type="NCBI Taxonomy" id="266040"/>
    <lineage>
        <taxon>Eukaryota</taxon>
        <taxon>Metazoa</taxon>
        <taxon>Ecdysozoa</taxon>
        <taxon>Arthropoda</taxon>
        <taxon>Chelicerata</taxon>
        <taxon>Arachnida</taxon>
        <taxon>Acari</taxon>
        <taxon>Parasitiformes</taxon>
        <taxon>Ixodida</taxon>
        <taxon>Ixodoidea</taxon>
        <taxon>Ixodidae</taxon>
        <taxon>Hyalomminae</taxon>
        <taxon>Hyalomma</taxon>
    </lineage>
</organism>
<reference evidence="1" key="1">
    <citation type="submission" date="2020-05" db="EMBL/GenBank/DDBJ databases">
        <title>Large-scale comparative analyses of tick genomes elucidate their genetic diversity and vector capacities.</title>
        <authorList>
            <person name="Jia N."/>
            <person name="Wang J."/>
            <person name="Shi W."/>
            <person name="Du L."/>
            <person name="Sun Y."/>
            <person name="Zhan W."/>
            <person name="Jiang J."/>
            <person name="Wang Q."/>
            <person name="Zhang B."/>
            <person name="Ji P."/>
            <person name="Sakyi L.B."/>
            <person name="Cui X."/>
            <person name="Yuan T."/>
            <person name="Jiang B."/>
            <person name="Yang W."/>
            <person name="Lam T.T.-Y."/>
            <person name="Chang Q."/>
            <person name="Ding S."/>
            <person name="Wang X."/>
            <person name="Zhu J."/>
            <person name="Ruan X."/>
            <person name="Zhao L."/>
            <person name="Wei J."/>
            <person name="Que T."/>
            <person name="Du C."/>
            <person name="Cheng J."/>
            <person name="Dai P."/>
            <person name="Han X."/>
            <person name="Huang E."/>
            <person name="Gao Y."/>
            <person name="Liu J."/>
            <person name="Shao H."/>
            <person name="Ye R."/>
            <person name="Li L."/>
            <person name="Wei W."/>
            <person name="Wang X."/>
            <person name="Wang C."/>
            <person name="Yang T."/>
            <person name="Huo Q."/>
            <person name="Li W."/>
            <person name="Guo W."/>
            <person name="Chen H."/>
            <person name="Zhou L."/>
            <person name="Ni X."/>
            <person name="Tian J."/>
            <person name="Zhou Y."/>
            <person name="Sheng Y."/>
            <person name="Liu T."/>
            <person name="Pan Y."/>
            <person name="Xia L."/>
            <person name="Li J."/>
            <person name="Zhao F."/>
            <person name="Cao W."/>
        </authorList>
    </citation>
    <scope>NUCLEOTIDE SEQUENCE</scope>
    <source>
        <strain evidence="1">Hyas-2018</strain>
    </source>
</reference>